<dbReference type="GO" id="GO:0009073">
    <property type="term" value="P:aromatic amino acid family biosynthetic process"/>
    <property type="evidence" value="ECO:0007669"/>
    <property type="project" value="UniProtKB-KW"/>
</dbReference>
<dbReference type="InterPro" id="IPR050146">
    <property type="entry name" value="Type-I_3-dehydroquinase"/>
</dbReference>
<feature type="binding site" evidence="5">
    <location>
        <position position="18"/>
    </location>
    <ligand>
        <name>3-dehydroquinate</name>
        <dbReference type="ChEBI" id="CHEBI:32364"/>
    </ligand>
</feature>
<keyword evidence="7" id="KW-1185">Reference proteome</keyword>
<reference evidence="7" key="1">
    <citation type="submission" date="2016-10" db="EMBL/GenBank/DDBJ databases">
        <authorList>
            <person name="Varghese N."/>
            <person name="Submissions S."/>
        </authorList>
    </citation>
    <scope>NUCLEOTIDE SEQUENCE [LARGE SCALE GENOMIC DNA]</scope>
    <source>
        <strain evidence="7">CGMCC 1.8895</strain>
    </source>
</reference>
<proteinExistence type="inferred from homology"/>
<evidence type="ECO:0000256" key="1">
    <source>
        <dbReference type="ARBA" id="ARBA00001864"/>
    </source>
</evidence>
<dbReference type="Proteomes" id="UP000199008">
    <property type="component" value="Unassembled WGS sequence"/>
</dbReference>
<comment type="similarity">
    <text evidence="5">Belongs to the type-I 3-dehydroquinase family.</text>
</comment>
<dbReference type="STRING" id="576118.SAMN05216216_12730"/>
<dbReference type="PANTHER" id="PTHR43699">
    <property type="entry name" value="3-DEHYDROQUINATE DEHYDRATASE"/>
    <property type="match status" value="1"/>
</dbReference>
<dbReference type="Gene3D" id="3.20.20.70">
    <property type="entry name" value="Aldolase class I"/>
    <property type="match status" value="1"/>
</dbReference>
<feature type="binding site" evidence="5">
    <location>
        <position position="229"/>
    </location>
    <ligand>
        <name>3-dehydroquinate</name>
        <dbReference type="ChEBI" id="CHEBI:32364"/>
    </ligand>
</feature>
<evidence type="ECO:0000256" key="5">
    <source>
        <dbReference type="HAMAP-Rule" id="MF_00214"/>
    </source>
</evidence>
<dbReference type="GO" id="GO:0008652">
    <property type="term" value="P:amino acid biosynthetic process"/>
    <property type="evidence" value="ECO:0007669"/>
    <property type="project" value="UniProtKB-KW"/>
</dbReference>
<dbReference type="PANTHER" id="PTHR43699:SF1">
    <property type="entry name" value="3-DEHYDROQUINATE DEHYDRATASE"/>
    <property type="match status" value="1"/>
</dbReference>
<keyword evidence="5" id="KW-0028">Amino-acid biosynthesis</keyword>
<sequence>MNIKNIEIYEGLPKVVVSISGTSFADIQKEIVQVKENTDALDIVEIRSDAFDNMSRSEHLSLVNEVCKELSGLPVIYTYRTSHEGGSGSKSYAEYKDLLTDVITKCDIDIIDIEFITGGNVISDIVDCAAEHGKTVLLSHHNFKETPRLEEMQKLLYKMHSAGGEILKLAFAPNDADDVVNMLKIVKIGKEAIGNKVIGISMGESGRMTRLAGGEFGSCMTYGYITKNTAPGQVHAARIKDALKAYEN</sequence>
<comment type="function">
    <text evidence="5">Involved in the third step of the chorismate pathway, which leads to the biosynthesis of aromatic amino acids. Catalyzes the cis-dehydration of 3-dehydroquinate (DHQ) and introduces the first double bond of the aromatic ring to yield 3-dehydroshikimate.</text>
</comment>
<evidence type="ECO:0000256" key="4">
    <source>
        <dbReference type="ARBA" id="ARBA00023270"/>
    </source>
</evidence>
<dbReference type="UniPathway" id="UPA00053">
    <property type="reaction ID" value="UER00086"/>
</dbReference>
<dbReference type="GO" id="GO:0046279">
    <property type="term" value="P:3,4-dihydroxybenzoate biosynthetic process"/>
    <property type="evidence" value="ECO:0007669"/>
    <property type="project" value="TreeGrafter"/>
</dbReference>
<name>A0A1G9HWM7_9BACL</name>
<dbReference type="CDD" id="cd00502">
    <property type="entry name" value="DHQase_I"/>
    <property type="match status" value="1"/>
</dbReference>
<evidence type="ECO:0000313" key="7">
    <source>
        <dbReference type="Proteomes" id="UP000199008"/>
    </source>
</evidence>
<dbReference type="InterPro" id="IPR013785">
    <property type="entry name" value="Aldolase_TIM"/>
</dbReference>
<dbReference type="RefSeq" id="WP_176754151.1">
    <property type="nucleotide sequence ID" value="NZ_FNFY01000027.1"/>
</dbReference>
<keyword evidence="3 5" id="KW-0456">Lyase</keyword>
<dbReference type="Pfam" id="PF01487">
    <property type="entry name" value="DHquinase_I"/>
    <property type="match status" value="1"/>
</dbReference>
<dbReference type="AlphaFoldDB" id="A0A1G9HWM7"/>
<comment type="catalytic activity">
    <reaction evidence="1 5">
        <text>3-dehydroquinate = 3-dehydroshikimate + H2O</text>
        <dbReference type="Rhea" id="RHEA:21096"/>
        <dbReference type="ChEBI" id="CHEBI:15377"/>
        <dbReference type="ChEBI" id="CHEBI:16630"/>
        <dbReference type="ChEBI" id="CHEBI:32364"/>
        <dbReference type="EC" id="4.2.1.10"/>
    </reaction>
</comment>
<dbReference type="SUPFAM" id="SSF51569">
    <property type="entry name" value="Aldolase"/>
    <property type="match status" value="1"/>
</dbReference>
<comment type="pathway">
    <text evidence="5">Metabolic intermediate biosynthesis; chorismate biosynthesis; chorismate from D-erythrose 4-phosphate and phosphoenolpyruvate: step 3/7.</text>
</comment>
<dbReference type="FunFam" id="3.20.20.70:FF:000047">
    <property type="entry name" value="3-dehydroquinate dehydratase"/>
    <property type="match status" value="1"/>
</dbReference>
<keyword evidence="2 5" id="KW-0057">Aromatic amino acid biosynthesis</keyword>
<dbReference type="GO" id="GO:0003855">
    <property type="term" value="F:3-dehydroquinate dehydratase activity"/>
    <property type="evidence" value="ECO:0007669"/>
    <property type="project" value="UniProtKB-UniRule"/>
</dbReference>
<keyword evidence="4 5" id="KW-0704">Schiff base</keyword>
<accession>A0A1G9HWM7</accession>
<evidence type="ECO:0000313" key="6">
    <source>
        <dbReference type="EMBL" id="SDL17370.1"/>
    </source>
</evidence>
<organism evidence="6 7">
    <name type="scientific">Lacicoccus qingdaonensis</name>
    <dbReference type="NCBI Taxonomy" id="576118"/>
    <lineage>
        <taxon>Bacteria</taxon>
        <taxon>Bacillati</taxon>
        <taxon>Bacillota</taxon>
        <taxon>Bacilli</taxon>
        <taxon>Bacillales</taxon>
        <taxon>Salinicoccaceae</taxon>
        <taxon>Lacicoccus</taxon>
    </lineage>
</organism>
<dbReference type="EC" id="4.2.1.10" evidence="5"/>
<feature type="binding site" evidence="5">
    <location>
        <position position="233"/>
    </location>
    <ligand>
        <name>3-dehydroquinate</name>
        <dbReference type="ChEBI" id="CHEBI:32364"/>
    </ligand>
</feature>
<feature type="active site" description="Schiff-base intermediate with substrate" evidence="5">
    <location>
        <position position="168"/>
    </location>
</feature>
<dbReference type="InterPro" id="IPR001381">
    <property type="entry name" value="DHquinase_I"/>
</dbReference>
<feature type="binding site" evidence="5">
    <location>
        <position position="80"/>
    </location>
    <ligand>
        <name>3-dehydroquinate</name>
        <dbReference type="ChEBI" id="CHEBI:32364"/>
    </ligand>
</feature>
<dbReference type="HAMAP" id="MF_00214">
    <property type="entry name" value="AroD"/>
    <property type="match status" value="1"/>
</dbReference>
<dbReference type="EMBL" id="FNFY01000027">
    <property type="protein sequence ID" value="SDL17370.1"/>
    <property type="molecule type" value="Genomic_DNA"/>
</dbReference>
<feature type="active site" description="Proton donor/acceptor" evidence="5">
    <location>
        <position position="141"/>
    </location>
</feature>
<feature type="binding site" evidence="5">
    <location>
        <position position="210"/>
    </location>
    <ligand>
        <name>3-dehydroquinate</name>
        <dbReference type="ChEBI" id="CHEBI:32364"/>
    </ligand>
</feature>
<comment type="subunit">
    <text evidence="5">Homodimer.</text>
</comment>
<dbReference type="GO" id="GO:0009423">
    <property type="term" value="P:chorismate biosynthetic process"/>
    <property type="evidence" value="ECO:0007669"/>
    <property type="project" value="UniProtKB-UniRule"/>
</dbReference>
<feature type="binding site" evidence="5">
    <location>
        <begin position="45"/>
        <end position="47"/>
    </location>
    <ligand>
        <name>3-dehydroquinate</name>
        <dbReference type="ChEBI" id="CHEBI:32364"/>
    </ligand>
</feature>
<gene>
    <name evidence="5" type="primary">aroD</name>
    <name evidence="6" type="ORF">SAMN05216216_12730</name>
</gene>
<evidence type="ECO:0000256" key="3">
    <source>
        <dbReference type="ARBA" id="ARBA00023239"/>
    </source>
</evidence>
<protein>
    <recommendedName>
        <fullName evidence="5">3-dehydroquinate dehydratase</fullName>
        <shortName evidence="5">3-dehydroquinase</shortName>
        <ecNumber evidence="5">4.2.1.10</ecNumber>
    </recommendedName>
    <alternativeName>
        <fullName evidence="5">Type I DHQase</fullName>
    </alternativeName>
    <alternativeName>
        <fullName evidence="5">Type I dehydroquinase</fullName>
        <shortName evidence="5">DHQ1</shortName>
    </alternativeName>
</protein>
<dbReference type="NCBIfam" id="TIGR01093">
    <property type="entry name" value="aroD"/>
    <property type="match status" value="1"/>
</dbReference>
<evidence type="ECO:0000256" key="2">
    <source>
        <dbReference type="ARBA" id="ARBA00023141"/>
    </source>
</evidence>